<dbReference type="InterPro" id="IPR017941">
    <property type="entry name" value="Rieske_2Fe-2S"/>
</dbReference>
<dbReference type="InterPro" id="IPR036188">
    <property type="entry name" value="FAD/NAD-bd_sf"/>
</dbReference>
<sequence>MPIETTVSLWRDRASRTAMSDRTATYDDWTARRERYDVVVVGAGITGTVTALLLAERGLRVAVVEARDIGAVTTGNTTGKVSVLQGTRLSQIGRRHSGVIRQGYVDGTLAAQRWVVDFCTRHGLDFDRADAYTYAQDPSNVSMIDAEYHHCRAAGLPAERVGEIPLPFGVAAAVTIPDQVQVDPMPILFTAVDRARTVGAEVFVGRRVKTVDTEDAGCIVRTDDGDIRADRVVLATGIPILDRGAFFARLEPDRSYSIAVEVPGGPPEGMFLSADSPTRSLRTASAAGTSSSADRLLLVGGNGHVVGRHDSTRSAYDDLLRWSQRTFPGAHELYRWSAQDYTNMDSLPEVGPVLPGADRIWVATGFGKWGMTGGVAAAHIIASRFSESPDPEVEAWAPAMAAWRTELVSGTPTAAKLNATVALHMAKGWLQAATSSGPEPEEGQGRVVRSCGRPVGVSTVDGRTHRVSAVCPHLGGILRWNDAESSWDCPLHGSRFTADGTLLEGPATGNLSPR</sequence>
<dbReference type="GO" id="GO:0016705">
    <property type="term" value="F:oxidoreductase activity, acting on paired donors, with incorporation or reduction of molecular oxygen"/>
    <property type="evidence" value="ECO:0007669"/>
    <property type="project" value="UniProtKB-ARBA"/>
</dbReference>
<dbReference type="InterPro" id="IPR036922">
    <property type="entry name" value="Rieske_2Fe-2S_sf"/>
</dbReference>
<evidence type="ECO:0000313" key="7">
    <source>
        <dbReference type="Proteomes" id="UP000053060"/>
    </source>
</evidence>
<evidence type="ECO:0000256" key="1">
    <source>
        <dbReference type="ARBA" id="ARBA00022714"/>
    </source>
</evidence>
<gene>
    <name evidence="6" type="ORF">Z045_03680</name>
</gene>
<dbReference type="Gene3D" id="3.30.9.10">
    <property type="entry name" value="D-Amino Acid Oxidase, subunit A, domain 2"/>
    <property type="match status" value="1"/>
</dbReference>
<dbReference type="SUPFAM" id="SSF50022">
    <property type="entry name" value="ISP domain"/>
    <property type="match status" value="1"/>
</dbReference>
<dbReference type="Pfam" id="PF00355">
    <property type="entry name" value="Rieske"/>
    <property type="match status" value="1"/>
</dbReference>
<organism evidence="6 7">
    <name type="scientific">Rhodococcus pyridinivorans KG-16</name>
    <dbReference type="NCBI Taxonomy" id="1441730"/>
    <lineage>
        <taxon>Bacteria</taxon>
        <taxon>Bacillati</taxon>
        <taxon>Actinomycetota</taxon>
        <taxon>Actinomycetes</taxon>
        <taxon>Mycobacteriales</taxon>
        <taxon>Nocardiaceae</taxon>
        <taxon>Rhodococcus</taxon>
    </lineage>
</organism>
<dbReference type="InterPro" id="IPR006076">
    <property type="entry name" value="FAD-dep_OxRdtase"/>
</dbReference>
<feature type="domain" description="Rieske" evidence="5">
    <location>
        <begin position="429"/>
        <end position="514"/>
    </location>
</feature>
<dbReference type="Gene3D" id="3.50.50.60">
    <property type="entry name" value="FAD/NAD(P)-binding domain"/>
    <property type="match status" value="1"/>
</dbReference>
<dbReference type="Pfam" id="PF01266">
    <property type="entry name" value="DAO"/>
    <property type="match status" value="1"/>
</dbReference>
<accession>A0A0V9URB9</accession>
<protein>
    <submittedName>
        <fullName evidence="6">FAD-dependent oxidoreductase</fullName>
    </submittedName>
</protein>
<keyword evidence="1" id="KW-0001">2Fe-2S</keyword>
<name>A0A0V9URB9_9NOCA</name>
<dbReference type="Gene3D" id="2.102.10.10">
    <property type="entry name" value="Rieske [2Fe-2S] iron-sulphur domain"/>
    <property type="match status" value="1"/>
</dbReference>
<dbReference type="RefSeq" id="WP_060650636.1">
    <property type="nucleotide sequence ID" value="NZ_AZXY01000001.1"/>
</dbReference>
<keyword evidence="4" id="KW-0411">Iron-sulfur</keyword>
<reference evidence="6 7" key="2">
    <citation type="journal article" date="2016" name="Genome Announc.">
        <title>Draft Genome Sequence of a Versatile Hydrocarbon-Degrading Bacterium, Rhodococcus pyridinivorans Strain KG-16, Collected from Oil Fields in India.</title>
        <authorList>
            <person name="Aggarwal R.K."/>
            <person name="Dawar C."/>
            <person name="Phanindranath R."/>
            <person name="Mutnuri L."/>
            <person name="Dayal A.M."/>
        </authorList>
    </citation>
    <scope>NUCLEOTIDE SEQUENCE [LARGE SCALE GENOMIC DNA]</scope>
    <source>
        <strain evidence="6 7">KG-16</strain>
    </source>
</reference>
<keyword evidence="3" id="KW-0408">Iron</keyword>
<dbReference type="EMBL" id="AZXY01000001">
    <property type="protein sequence ID" value="KSZ60531.1"/>
    <property type="molecule type" value="Genomic_DNA"/>
</dbReference>
<dbReference type="PATRIC" id="fig|1441730.3.peg.775"/>
<evidence type="ECO:0000256" key="4">
    <source>
        <dbReference type="ARBA" id="ARBA00023014"/>
    </source>
</evidence>
<comment type="caution">
    <text evidence="6">The sequence shown here is derived from an EMBL/GenBank/DDBJ whole genome shotgun (WGS) entry which is preliminary data.</text>
</comment>
<keyword evidence="2" id="KW-0479">Metal-binding</keyword>
<dbReference type="PROSITE" id="PS51296">
    <property type="entry name" value="RIESKE"/>
    <property type="match status" value="1"/>
</dbReference>
<evidence type="ECO:0000256" key="2">
    <source>
        <dbReference type="ARBA" id="ARBA00022723"/>
    </source>
</evidence>
<evidence type="ECO:0000256" key="3">
    <source>
        <dbReference type="ARBA" id="ARBA00023004"/>
    </source>
</evidence>
<dbReference type="GO" id="GO:0005737">
    <property type="term" value="C:cytoplasm"/>
    <property type="evidence" value="ECO:0007669"/>
    <property type="project" value="TreeGrafter"/>
</dbReference>
<dbReference type="PANTHER" id="PTHR13847:SF274">
    <property type="entry name" value="RIESKE 2FE-2S IRON-SULFUR PROTEIN YHFW-RELATED"/>
    <property type="match status" value="1"/>
</dbReference>
<dbReference type="SUPFAM" id="SSF51905">
    <property type="entry name" value="FAD/NAD(P)-binding domain"/>
    <property type="match status" value="1"/>
</dbReference>
<proteinExistence type="predicted"/>
<evidence type="ECO:0000259" key="5">
    <source>
        <dbReference type="PROSITE" id="PS51296"/>
    </source>
</evidence>
<dbReference type="GO" id="GO:0046872">
    <property type="term" value="F:metal ion binding"/>
    <property type="evidence" value="ECO:0007669"/>
    <property type="project" value="UniProtKB-KW"/>
</dbReference>
<dbReference type="AlphaFoldDB" id="A0A0V9URB9"/>
<dbReference type="GO" id="GO:0051537">
    <property type="term" value="F:2 iron, 2 sulfur cluster binding"/>
    <property type="evidence" value="ECO:0007669"/>
    <property type="project" value="UniProtKB-KW"/>
</dbReference>
<dbReference type="PANTHER" id="PTHR13847">
    <property type="entry name" value="SARCOSINE DEHYDROGENASE-RELATED"/>
    <property type="match status" value="1"/>
</dbReference>
<dbReference type="Proteomes" id="UP000053060">
    <property type="component" value="Unassembled WGS sequence"/>
</dbReference>
<evidence type="ECO:0000313" key="6">
    <source>
        <dbReference type="EMBL" id="KSZ60531.1"/>
    </source>
</evidence>
<dbReference type="GO" id="GO:0004497">
    <property type="term" value="F:monooxygenase activity"/>
    <property type="evidence" value="ECO:0007669"/>
    <property type="project" value="UniProtKB-ARBA"/>
</dbReference>
<reference evidence="7" key="1">
    <citation type="submission" date="2015-01" db="EMBL/GenBank/DDBJ databases">
        <title>Draft genome sequence of Rhodococcus pyridinivorans strain KG-16, a hydrocarbon-degrading bacterium.</title>
        <authorList>
            <person name="Aggarwal R.K."/>
            <person name="Dawar C."/>
        </authorList>
    </citation>
    <scope>NUCLEOTIDE SEQUENCE [LARGE SCALE GENOMIC DNA]</scope>
    <source>
        <strain evidence="7">KG-16</strain>
    </source>
</reference>